<keyword evidence="5" id="KW-0175">Coiled coil</keyword>
<dbReference type="GO" id="GO:0006364">
    <property type="term" value="P:rRNA processing"/>
    <property type="evidence" value="ECO:0007669"/>
    <property type="project" value="TreeGrafter"/>
</dbReference>
<dbReference type="InterPro" id="IPR008610">
    <property type="entry name" value="Ebp2"/>
</dbReference>
<evidence type="ECO:0008006" key="10">
    <source>
        <dbReference type="Google" id="ProtNLM"/>
    </source>
</evidence>
<evidence type="ECO:0000256" key="2">
    <source>
        <dbReference type="ARBA" id="ARBA00004604"/>
    </source>
</evidence>
<dbReference type="GO" id="GO:0034399">
    <property type="term" value="C:nuclear periphery"/>
    <property type="evidence" value="ECO:0007669"/>
    <property type="project" value="TreeGrafter"/>
</dbReference>
<evidence type="ECO:0000313" key="9">
    <source>
        <dbReference type="Proteomes" id="UP001209878"/>
    </source>
</evidence>
<dbReference type="GO" id="GO:0042273">
    <property type="term" value="P:ribosomal large subunit biogenesis"/>
    <property type="evidence" value="ECO:0007669"/>
    <property type="project" value="TreeGrafter"/>
</dbReference>
<comment type="caution">
    <text evidence="8">The sequence shown here is derived from an EMBL/GenBank/DDBJ whole genome shotgun (WGS) entry which is preliminary data.</text>
</comment>
<dbReference type="GO" id="GO:0005730">
    <property type="term" value="C:nucleolus"/>
    <property type="evidence" value="ECO:0007669"/>
    <property type="project" value="UniProtKB-SubCell"/>
</dbReference>
<comment type="function">
    <text evidence="1">Required for the processing of the 27S pre-rRNA.</text>
</comment>
<evidence type="ECO:0000256" key="4">
    <source>
        <dbReference type="ARBA" id="ARBA00022517"/>
    </source>
</evidence>
<keyword evidence="6" id="KW-0539">Nucleus</keyword>
<keyword evidence="9" id="KW-1185">Reference proteome</keyword>
<protein>
    <recommendedName>
        <fullName evidence="10">rRNA-processing protein EBP2</fullName>
    </recommendedName>
</protein>
<dbReference type="PANTHER" id="PTHR13028:SF0">
    <property type="entry name" value="RRNA-PROCESSING PROTEIN EBP2-RELATED"/>
    <property type="match status" value="1"/>
</dbReference>
<evidence type="ECO:0000256" key="3">
    <source>
        <dbReference type="ARBA" id="ARBA00007336"/>
    </source>
</evidence>
<evidence type="ECO:0000313" key="8">
    <source>
        <dbReference type="EMBL" id="KAK2176415.1"/>
    </source>
</evidence>
<dbReference type="EMBL" id="JAODUO010000663">
    <property type="protein sequence ID" value="KAK2176415.1"/>
    <property type="molecule type" value="Genomic_DNA"/>
</dbReference>
<proteinExistence type="inferred from homology"/>
<name>A0AAD9KT48_RIDPI</name>
<feature type="compositionally biased region" description="Basic residues" evidence="7">
    <location>
        <begin position="300"/>
        <end position="313"/>
    </location>
</feature>
<feature type="compositionally biased region" description="Basic and acidic residues" evidence="7">
    <location>
        <begin position="219"/>
        <end position="234"/>
    </location>
</feature>
<feature type="region of interest" description="Disordered" evidence="7">
    <location>
        <begin position="219"/>
        <end position="313"/>
    </location>
</feature>
<evidence type="ECO:0000256" key="6">
    <source>
        <dbReference type="ARBA" id="ARBA00023242"/>
    </source>
</evidence>
<dbReference type="AlphaFoldDB" id="A0AAD9KT48"/>
<dbReference type="GO" id="GO:0030687">
    <property type="term" value="C:preribosome, large subunit precursor"/>
    <property type="evidence" value="ECO:0007669"/>
    <property type="project" value="TreeGrafter"/>
</dbReference>
<feature type="compositionally biased region" description="Polar residues" evidence="7">
    <location>
        <begin position="270"/>
        <end position="281"/>
    </location>
</feature>
<keyword evidence="4" id="KW-0690">Ribosome biogenesis</keyword>
<dbReference type="Pfam" id="PF05890">
    <property type="entry name" value="Ebp2"/>
    <property type="match status" value="1"/>
</dbReference>
<comment type="subcellular location">
    <subcellularLocation>
        <location evidence="2">Nucleus</location>
        <location evidence="2">Nucleolus</location>
    </subcellularLocation>
</comment>
<evidence type="ECO:0000256" key="1">
    <source>
        <dbReference type="ARBA" id="ARBA00003387"/>
    </source>
</evidence>
<evidence type="ECO:0000256" key="5">
    <source>
        <dbReference type="ARBA" id="ARBA00023054"/>
    </source>
</evidence>
<accession>A0AAD9KT48</accession>
<sequence>MASDESDVESVDSDRELQIAFSKGLLKSGLNVEVEPPKEAINDIEGLKAALVNLKNDLPWIERMDIVTQPLPAPKPFLDQLGPEPDDLGGDSVHDDFKREMRFYRQAQSAILEGIERLHSMHIPTKRPDDYFAEMAKSDVHMKKVREKLISKQISIERSEKAKKMRELRKIWKEDYQVLMIDWLLRRQVQHEVLQKRQKEKKEMLNAVKKYRKGEQAKLDFLDDEKEAKKDTTRKQGPQKGKGQVFQPNQKRNYKNSKFGFGGQKKRSKYNTAKSAASMSGFSIKANNMRPGKKTQDRPGKKRRQTMKNKRKR</sequence>
<organism evidence="8 9">
    <name type="scientific">Ridgeia piscesae</name>
    <name type="common">Tubeworm</name>
    <dbReference type="NCBI Taxonomy" id="27915"/>
    <lineage>
        <taxon>Eukaryota</taxon>
        <taxon>Metazoa</taxon>
        <taxon>Spiralia</taxon>
        <taxon>Lophotrochozoa</taxon>
        <taxon>Annelida</taxon>
        <taxon>Polychaeta</taxon>
        <taxon>Sedentaria</taxon>
        <taxon>Canalipalpata</taxon>
        <taxon>Sabellida</taxon>
        <taxon>Siboglinidae</taxon>
        <taxon>Ridgeia</taxon>
    </lineage>
</organism>
<gene>
    <name evidence="8" type="ORF">NP493_663g00038</name>
</gene>
<dbReference type="Proteomes" id="UP001209878">
    <property type="component" value="Unassembled WGS sequence"/>
</dbReference>
<dbReference type="PANTHER" id="PTHR13028">
    <property type="entry name" value="RRNA PROCESSING PROTEIN EBNA1-BINDING PROTEIN-RELATED"/>
    <property type="match status" value="1"/>
</dbReference>
<reference evidence="8" key="1">
    <citation type="journal article" date="2023" name="Mol. Biol. Evol.">
        <title>Third-Generation Sequencing Reveals the Adaptive Role of the Epigenome in Three Deep-Sea Polychaetes.</title>
        <authorList>
            <person name="Perez M."/>
            <person name="Aroh O."/>
            <person name="Sun Y."/>
            <person name="Lan Y."/>
            <person name="Juniper S.K."/>
            <person name="Young C.R."/>
            <person name="Angers B."/>
            <person name="Qian P.Y."/>
        </authorList>
    </citation>
    <scope>NUCLEOTIDE SEQUENCE</scope>
    <source>
        <strain evidence="8">R07B-5</strain>
    </source>
</reference>
<comment type="similarity">
    <text evidence="3">Belongs to the EBP2 family.</text>
</comment>
<evidence type="ECO:0000256" key="7">
    <source>
        <dbReference type="SAM" id="MobiDB-lite"/>
    </source>
</evidence>